<name>A0A1M6L038_9FLAO</name>
<accession>A0A1M6L038</accession>
<evidence type="ECO:0000313" key="4">
    <source>
        <dbReference type="Proteomes" id="UP000184314"/>
    </source>
</evidence>
<evidence type="ECO:0000313" key="3">
    <source>
        <dbReference type="EMBL" id="SHJ64570.1"/>
    </source>
</evidence>
<dbReference type="Proteomes" id="UP000184314">
    <property type="component" value="Unassembled WGS sequence"/>
</dbReference>
<dbReference type="PANTHER" id="PTHR43708">
    <property type="entry name" value="CONSERVED EXPRESSED OXIDOREDUCTASE (EUROFUNG)"/>
    <property type="match status" value="1"/>
</dbReference>
<dbReference type="SUPFAM" id="SSF51735">
    <property type="entry name" value="NAD(P)-binding Rossmann-fold domains"/>
    <property type="match status" value="1"/>
</dbReference>
<evidence type="ECO:0000259" key="2">
    <source>
        <dbReference type="Pfam" id="PF22725"/>
    </source>
</evidence>
<evidence type="ECO:0000259" key="1">
    <source>
        <dbReference type="Pfam" id="PF01408"/>
    </source>
</evidence>
<dbReference type="Pfam" id="PF01408">
    <property type="entry name" value="GFO_IDH_MocA"/>
    <property type="match status" value="1"/>
</dbReference>
<protein>
    <submittedName>
        <fullName evidence="3">Predicted dehydrogenase</fullName>
    </submittedName>
</protein>
<dbReference type="InterPro" id="IPR051317">
    <property type="entry name" value="Gfo/Idh/MocA_oxidoreduct"/>
</dbReference>
<dbReference type="GO" id="GO:0000166">
    <property type="term" value="F:nucleotide binding"/>
    <property type="evidence" value="ECO:0007669"/>
    <property type="project" value="InterPro"/>
</dbReference>
<sequence>MPKKIRLGILGGGGDSLIGVLHRVASFINDNYQITGAVFNPDFDASMAFAKEIDVPLNRIYKDFDTLIEEELKLPEDERIQVCSVLTPNFLHYPMAKKLLDNGFHVICEKPMTTTLDEAKDLQKSHEKAGTVFALTHTYTGYPMVRQMREMIKSGALGKIHKVDAVYYQGWINTIIHDKEKRSSVWRLDPKKAGISSCMGDIGVHAFNLVEYTTGLKINELLCDFNYLYEDNQMDVDGTVLIRMGDHVKGVIRGSQVATGEENGLAISIYGEKGAFRWEQERPNFLYKLSDTEPTQIYKPGHAYNSELSLDGTKLPAGHPEGIFDSMANIYKGVAKAIRGQEYNDGEFPTMTDGVRGMNFIEATVDSHKSGNTWVALEN</sequence>
<feature type="domain" description="Gfo/Idh/MocA-like oxidoreductase N-terminal" evidence="1">
    <location>
        <begin position="29"/>
        <end position="135"/>
    </location>
</feature>
<dbReference type="PANTHER" id="PTHR43708:SF3">
    <property type="entry name" value="OXIDOREDUCTASE"/>
    <property type="match status" value="1"/>
</dbReference>
<organism evidence="3 4">
    <name type="scientific">Maribacter aquivivus</name>
    <dbReference type="NCBI Taxonomy" id="228958"/>
    <lineage>
        <taxon>Bacteria</taxon>
        <taxon>Pseudomonadati</taxon>
        <taxon>Bacteroidota</taxon>
        <taxon>Flavobacteriia</taxon>
        <taxon>Flavobacteriales</taxon>
        <taxon>Flavobacteriaceae</taxon>
        <taxon>Maribacter</taxon>
    </lineage>
</organism>
<dbReference type="InterPro" id="IPR036291">
    <property type="entry name" value="NAD(P)-bd_dom_sf"/>
</dbReference>
<proteinExistence type="predicted"/>
<dbReference type="AlphaFoldDB" id="A0A1M6L038"/>
<feature type="domain" description="GFO/IDH/MocA-like oxidoreductase" evidence="2">
    <location>
        <begin position="145"/>
        <end position="276"/>
    </location>
</feature>
<reference evidence="4" key="1">
    <citation type="submission" date="2016-11" db="EMBL/GenBank/DDBJ databases">
        <authorList>
            <person name="Varghese N."/>
            <person name="Submissions S."/>
        </authorList>
    </citation>
    <scope>NUCLEOTIDE SEQUENCE [LARGE SCALE GENOMIC DNA]</scope>
    <source>
        <strain evidence="4">DSM 16478</strain>
    </source>
</reference>
<dbReference type="InterPro" id="IPR000683">
    <property type="entry name" value="Gfo/Idh/MocA-like_OxRdtase_N"/>
</dbReference>
<dbReference type="SUPFAM" id="SSF55347">
    <property type="entry name" value="Glyceraldehyde-3-phosphate dehydrogenase-like, C-terminal domain"/>
    <property type="match status" value="1"/>
</dbReference>
<gene>
    <name evidence="3" type="ORF">SAMN04488007_0978</name>
</gene>
<keyword evidence="4" id="KW-1185">Reference proteome</keyword>
<dbReference type="OrthoDB" id="9815825at2"/>
<dbReference type="Gene3D" id="3.30.360.10">
    <property type="entry name" value="Dihydrodipicolinate Reductase, domain 2"/>
    <property type="match status" value="1"/>
</dbReference>
<dbReference type="InterPro" id="IPR055170">
    <property type="entry name" value="GFO_IDH_MocA-like_dom"/>
</dbReference>
<dbReference type="Pfam" id="PF22725">
    <property type="entry name" value="GFO_IDH_MocA_C3"/>
    <property type="match status" value="1"/>
</dbReference>
<dbReference type="EMBL" id="FQZX01000001">
    <property type="protein sequence ID" value="SHJ64570.1"/>
    <property type="molecule type" value="Genomic_DNA"/>
</dbReference>
<dbReference type="Gene3D" id="3.40.50.720">
    <property type="entry name" value="NAD(P)-binding Rossmann-like Domain"/>
    <property type="match status" value="1"/>
</dbReference>
<dbReference type="RefSeq" id="WP_073241766.1">
    <property type="nucleotide sequence ID" value="NZ_CANLWT010000001.1"/>
</dbReference>
<dbReference type="STRING" id="228958.SAMN04488007_0978"/>